<evidence type="ECO:0000313" key="3">
    <source>
        <dbReference type="Proteomes" id="UP000008743"/>
    </source>
</evidence>
<accession>A0A0D2VVE5</accession>
<protein>
    <submittedName>
        <fullName evidence="2">Uncharacterized protein</fullName>
    </submittedName>
</protein>
<organism evidence="2 3">
    <name type="scientific">Capsaspora owczarzaki (strain ATCC 30864)</name>
    <dbReference type="NCBI Taxonomy" id="595528"/>
    <lineage>
        <taxon>Eukaryota</taxon>
        <taxon>Filasterea</taxon>
        <taxon>Capsaspora</taxon>
    </lineage>
</organism>
<keyword evidence="1" id="KW-0812">Transmembrane</keyword>
<feature type="transmembrane region" description="Helical" evidence="1">
    <location>
        <begin position="12"/>
        <end position="31"/>
    </location>
</feature>
<sequence>MPKNSYRTGRPVTIFFFLHIMLSYLAAHALVRQFFIASDALQAFDSVPALVDFLCDRIRTASQGNDEWQRCARALHELLRSPDFQPTDGSPIHRSLTRLLEVLPQRFSKSLARETGWAFTLVVDVLGKLPQSDVTNVAANTAAMWWTSSEAQDAVEDVLKVAIVAALELTLLRPELREQLREKVSSLAELSKKPNLQAAVLELLAILCYDSAEAQEAMTPVTEQLLGPLLKPDLRHLGAAFRKTRSDEQPPATTLSLPPLLQKFSSNNRQKQASFKVSAALKLLERLAYIVPAGTSTLDDASSTVNASDELFDAASRWNGQGSFAEASGQLCWRVRNIGERTSQLTNSLDSVLDALNHATIEQPSASPATATGSSGNLFVLRPGLRALANILYANPPAQQYVKAGDGLQVVQNVLELMKRSESTRDHEWTRIVVACSDVVGNLLFGDALAQGSETVSRIVSTLLQLLSQLSLKDGAVVVKNVCVSTLLSATARVRLLGRSSLANLRNWLHRRAHVAPKQEATTAASSLSLVLLATLKDAAQERDWLTEWVMAASASLDVFVASAPLQGDRDIVVTDALMRGCEAQLSQEQCKPLFPKFVRSRWVPPSPPPSVVGLEGQNDAHDDDDDATEIRRSAGSILHELSSEALRVMDELCRSGLKATLAAPFARNLCEGDWYERETRGFHVSRFVQTSVEADSSPVLSSDMEAARAAVVPDLDAMGIAVETLAQAFREVRLATPLLQADLAEWLSASLASSPSLLLREGVFNTIELYGNSRAPVAAPLLGSGATNTWLPLTIPSSEGRETLNVSGYNYDGSLRDFQRYWAGHPLAELFDRLGGDTGPDCEELWYHATTQTNAASILHGRFDLNECRSGLTFSREQAAYFNPSYRDAIVYSSDTHLQPSPALLIYRATRAQMAAVGEVRVLADGREWSDYIRLVFPRTRRPLPSFVAPPFVIGAQLQNRLRLAREEPTPRTDGGMIQHLLAITTDAAMDFFERKLVAVMYLGYR</sequence>
<dbReference type="Proteomes" id="UP000008743">
    <property type="component" value="Unassembled WGS sequence"/>
</dbReference>
<name>A0A0D2VVE5_CAPO3</name>
<dbReference type="Gene3D" id="1.25.10.10">
    <property type="entry name" value="Leucine-rich Repeat Variant"/>
    <property type="match status" value="1"/>
</dbReference>
<dbReference type="InParanoid" id="A0A0D2VVE5"/>
<proteinExistence type="predicted"/>
<evidence type="ECO:0000256" key="1">
    <source>
        <dbReference type="SAM" id="Phobius"/>
    </source>
</evidence>
<dbReference type="InterPro" id="IPR011989">
    <property type="entry name" value="ARM-like"/>
</dbReference>
<keyword evidence="1" id="KW-0472">Membrane</keyword>
<evidence type="ECO:0000313" key="2">
    <source>
        <dbReference type="EMBL" id="KJE95447.1"/>
    </source>
</evidence>
<reference evidence="3" key="1">
    <citation type="submission" date="2011-02" db="EMBL/GenBank/DDBJ databases">
        <title>The Genome Sequence of Capsaspora owczarzaki ATCC 30864.</title>
        <authorList>
            <person name="Russ C."/>
            <person name="Cuomo C."/>
            <person name="Burger G."/>
            <person name="Gray M.W."/>
            <person name="Holland P.W.H."/>
            <person name="King N."/>
            <person name="Lang F.B.F."/>
            <person name="Roger A.J."/>
            <person name="Ruiz-Trillo I."/>
            <person name="Young S.K."/>
            <person name="Zeng Q."/>
            <person name="Gargeya S."/>
            <person name="Alvarado L."/>
            <person name="Berlin A."/>
            <person name="Chapman S.B."/>
            <person name="Chen Z."/>
            <person name="Freedman E."/>
            <person name="Gellesch M."/>
            <person name="Goldberg J."/>
            <person name="Griggs A."/>
            <person name="Gujja S."/>
            <person name="Heilman E."/>
            <person name="Heiman D."/>
            <person name="Howarth C."/>
            <person name="Mehta T."/>
            <person name="Neiman D."/>
            <person name="Pearson M."/>
            <person name="Roberts A."/>
            <person name="Saif S."/>
            <person name="Shea T."/>
            <person name="Shenoy N."/>
            <person name="Sisk P."/>
            <person name="Stolte C."/>
            <person name="Sykes S."/>
            <person name="White J."/>
            <person name="Yandava C."/>
            <person name="Haas B."/>
            <person name="Nusbaum C."/>
            <person name="Birren B."/>
        </authorList>
    </citation>
    <scope>NUCLEOTIDE SEQUENCE</scope>
    <source>
        <strain evidence="3">ATCC 30864</strain>
    </source>
</reference>
<dbReference type="InterPro" id="IPR016024">
    <property type="entry name" value="ARM-type_fold"/>
</dbReference>
<dbReference type="AlphaFoldDB" id="A0A0D2VVE5"/>
<keyword evidence="3" id="KW-1185">Reference proteome</keyword>
<keyword evidence="1" id="KW-1133">Transmembrane helix</keyword>
<gene>
    <name evidence="2" type="ORF">CAOG_005897</name>
</gene>
<dbReference type="SUPFAM" id="SSF48371">
    <property type="entry name" value="ARM repeat"/>
    <property type="match status" value="1"/>
</dbReference>
<dbReference type="EMBL" id="KE346369">
    <property type="protein sequence ID" value="KJE95447.1"/>
    <property type="molecule type" value="Genomic_DNA"/>
</dbReference>